<reference evidence="3" key="2">
    <citation type="submission" date="2011-02" db="EMBL/GenBank/DDBJ databases">
        <title>The complete genome of Pedobacter saltans DSM 12145.</title>
        <authorList>
            <consortium name="US DOE Joint Genome Institute (JGI-PGF)"/>
            <person name="Lucas S."/>
            <person name="Copeland A."/>
            <person name="Lapidus A."/>
            <person name="Bruce D."/>
            <person name="Goodwin L."/>
            <person name="Pitluck S."/>
            <person name="Kyrpides N."/>
            <person name="Mavromatis K."/>
            <person name="Pagani I."/>
            <person name="Ivanova N."/>
            <person name="Ovchinnikova G."/>
            <person name="Lu M."/>
            <person name="Detter J.C."/>
            <person name="Han C."/>
            <person name="Land M."/>
            <person name="Hauser L."/>
            <person name="Markowitz V."/>
            <person name="Cheng J.-F."/>
            <person name="Hugenholtz P."/>
            <person name="Woyke T."/>
            <person name="Wu D."/>
            <person name="Tindall B."/>
            <person name="Pomrenke H.G."/>
            <person name="Brambilla E."/>
            <person name="Klenk H.-P."/>
            <person name="Eisen J.A."/>
        </authorList>
    </citation>
    <scope>NUCLEOTIDE SEQUENCE [LARGE SCALE GENOMIC DNA]</scope>
    <source>
        <strain evidence="3">ATCC 51119 / DSM 12145 / JCM 21818 / LMG 10337 / NBRC 100064 / NCIMB 13643</strain>
    </source>
</reference>
<dbReference type="EMBL" id="CP002545">
    <property type="protein sequence ID" value="ADY51657.1"/>
    <property type="molecule type" value="Genomic_DNA"/>
</dbReference>
<name>F0SBL1_PSESL</name>
<dbReference type="AlphaFoldDB" id="F0SBL1"/>
<dbReference type="Proteomes" id="UP000000310">
    <property type="component" value="Chromosome"/>
</dbReference>
<feature type="compositionally biased region" description="Basic and acidic residues" evidence="1">
    <location>
        <begin position="71"/>
        <end position="83"/>
    </location>
</feature>
<reference evidence="2 3" key="1">
    <citation type="journal article" date="2011" name="Stand. Genomic Sci.">
        <title>Complete genome sequence of the gliding, heparinolytic Pedobacter saltans type strain (113).</title>
        <authorList>
            <person name="Liolios K."/>
            <person name="Sikorski J."/>
            <person name="Lu M."/>
            <person name="Nolan M."/>
            <person name="Lapidus A."/>
            <person name="Lucas S."/>
            <person name="Hammon N."/>
            <person name="Deshpande S."/>
            <person name="Cheng J.F."/>
            <person name="Tapia R."/>
            <person name="Han C."/>
            <person name="Goodwin L."/>
            <person name="Pitluck S."/>
            <person name="Huntemann M."/>
            <person name="Ivanova N."/>
            <person name="Pagani I."/>
            <person name="Mavromatis K."/>
            <person name="Ovchinikova G."/>
            <person name="Pati A."/>
            <person name="Chen A."/>
            <person name="Palaniappan K."/>
            <person name="Land M."/>
            <person name="Hauser L."/>
            <person name="Brambilla E.M."/>
            <person name="Kotsyurbenko O."/>
            <person name="Rohde M."/>
            <person name="Tindall B.J."/>
            <person name="Abt B."/>
            <person name="Goker M."/>
            <person name="Detter J.C."/>
            <person name="Woyke T."/>
            <person name="Bristow J."/>
            <person name="Eisen J.A."/>
            <person name="Markowitz V."/>
            <person name="Hugenholtz P."/>
            <person name="Klenk H.P."/>
            <person name="Kyrpides N.C."/>
        </authorList>
    </citation>
    <scope>NUCLEOTIDE SEQUENCE [LARGE SCALE GENOMIC DNA]</scope>
    <source>
        <strain evidence="3">ATCC 51119 / DSM 12145 / JCM 21818 / LMG 10337 / NBRC 100064 / NCIMB 13643</strain>
    </source>
</reference>
<feature type="compositionally biased region" description="Acidic residues" evidence="1">
    <location>
        <begin position="59"/>
        <end position="70"/>
    </location>
</feature>
<organism evidence="2 3">
    <name type="scientific">Pseudopedobacter saltans (strain ATCC 51119 / DSM 12145 / JCM 21818 / CCUG 39354 / LMG 10337 / NBRC 100064 / NCIMB 13643)</name>
    <name type="common">Pedobacter saltans</name>
    <dbReference type="NCBI Taxonomy" id="762903"/>
    <lineage>
        <taxon>Bacteria</taxon>
        <taxon>Pseudomonadati</taxon>
        <taxon>Bacteroidota</taxon>
        <taxon>Sphingobacteriia</taxon>
        <taxon>Sphingobacteriales</taxon>
        <taxon>Sphingobacteriaceae</taxon>
        <taxon>Pseudopedobacter</taxon>
    </lineage>
</organism>
<sequence length="83" mass="9582">MKRYNGPNDPKKFKDKNSLTPEGDEEFFDTVNGNAKNDEQLAASDADYIKDEDNTKPFEDEDDIEDFDDEINNKDDDKAEPFL</sequence>
<dbReference type="HOGENOM" id="CLU_2540027_0_0_10"/>
<protein>
    <submittedName>
        <fullName evidence="2">Uncharacterized protein</fullName>
    </submittedName>
</protein>
<keyword evidence="3" id="KW-1185">Reference proteome</keyword>
<evidence type="ECO:0000313" key="2">
    <source>
        <dbReference type="EMBL" id="ADY51657.1"/>
    </source>
</evidence>
<dbReference type="KEGG" id="psn:Pedsa_1087"/>
<gene>
    <name evidence="2" type="ordered locus">Pedsa_1087</name>
</gene>
<dbReference type="RefSeq" id="WP_013632156.1">
    <property type="nucleotide sequence ID" value="NC_015177.1"/>
</dbReference>
<proteinExistence type="predicted"/>
<feature type="compositionally biased region" description="Basic and acidic residues" evidence="1">
    <location>
        <begin position="47"/>
        <end position="58"/>
    </location>
</feature>
<accession>F0SBL1</accession>
<dbReference type="STRING" id="762903.Pedsa_1087"/>
<evidence type="ECO:0000313" key="3">
    <source>
        <dbReference type="Proteomes" id="UP000000310"/>
    </source>
</evidence>
<feature type="region of interest" description="Disordered" evidence="1">
    <location>
        <begin position="1"/>
        <end position="83"/>
    </location>
</feature>
<evidence type="ECO:0000256" key="1">
    <source>
        <dbReference type="SAM" id="MobiDB-lite"/>
    </source>
</evidence>